<evidence type="ECO:0000313" key="15">
    <source>
        <dbReference type="Proteomes" id="UP000667802"/>
    </source>
</evidence>
<dbReference type="Pfam" id="PF00512">
    <property type="entry name" value="HisKA"/>
    <property type="match status" value="1"/>
</dbReference>
<keyword evidence="15" id="KW-1185">Reference proteome</keyword>
<dbReference type="AlphaFoldDB" id="A0AAP5IAD4"/>
<evidence type="ECO:0000259" key="13">
    <source>
        <dbReference type="PROSITE" id="PS50109"/>
    </source>
</evidence>
<evidence type="ECO:0000313" key="14">
    <source>
        <dbReference type="EMBL" id="MDR9897892.1"/>
    </source>
</evidence>
<dbReference type="Pfam" id="PF02518">
    <property type="entry name" value="HATPase_c"/>
    <property type="match status" value="1"/>
</dbReference>
<evidence type="ECO:0000256" key="8">
    <source>
        <dbReference type="ARBA" id="ARBA00022989"/>
    </source>
</evidence>
<dbReference type="EC" id="2.7.13.3" evidence="3"/>
<dbReference type="InterPro" id="IPR036097">
    <property type="entry name" value="HisK_dim/P_sf"/>
</dbReference>
<dbReference type="GO" id="GO:0000155">
    <property type="term" value="F:phosphorelay sensor kinase activity"/>
    <property type="evidence" value="ECO:0007669"/>
    <property type="project" value="InterPro"/>
</dbReference>
<dbReference type="CDD" id="cd00075">
    <property type="entry name" value="HATPase"/>
    <property type="match status" value="1"/>
</dbReference>
<dbReference type="CDD" id="cd00082">
    <property type="entry name" value="HisKA"/>
    <property type="match status" value="1"/>
</dbReference>
<evidence type="ECO:0000256" key="5">
    <source>
        <dbReference type="ARBA" id="ARBA00022679"/>
    </source>
</evidence>
<dbReference type="FunFam" id="3.30.565.10:FF:000006">
    <property type="entry name" value="Sensor histidine kinase WalK"/>
    <property type="match status" value="1"/>
</dbReference>
<dbReference type="InterPro" id="IPR050428">
    <property type="entry name" value="TCS_sensor_his_kinase"/>
</dbReference>
<dbReference type="GO" id="GO:0005886">
    <property type="term" value="C:plasma membrane"/>
    <property type="evidence" value="ECO:0007669"/>
    <property type="project" value="TreeGrafter"/>
</dbReference>
<dbReference type="InterPro" id="IPR003661">
    <property type="entry name" value="HisK_dim/P_dom"/>
</dbReference>
<dbReference type="InterPro" id="IPR005467">
    <property type="entry name" value="His_kinase_dom"/>
</dbReference>
<keyword evidence="10 12" id="KW-0472">Membrane</keyword>
<dbReference type="GO" id="GO:0005524">
    <property type="term" value="F:ATP binding"/>
    <property type="evidence" value="ECO:0007669"/>
    <property type="project" value="UniProtKB-KW"/>
</dbReference>
<dbReference type="SUPFAM" id="SSF47384">
    <property type="entry name" value="Homodimeric domain of signal transducing histidine kinase"/>
    <property type="match status" value="1"/>
</dbReference>
<dbReference type="InterPro" id="IPR003594">
    <property type="entry name" value="HATPase_dom"/>
</dbReference>
<dbReference type="InterPro" id="IPR004358">
    <property type="entry name" value="Sig_transdc_His_kin-like_C"/>
</dbReference>
<comment type="subcellular location">
    <subcellularLocation>
        <location evidence="2">Membrane</location>
    </subcellularLocation>
</comment>
<dbReference type="Gene3D" id="3.30.565.10">
    <property type="entry name" value="Histidine kinase-like ATPase, C-terminal domain"/>
    <property type="match status" value="1"/>
</dbReference>
<dbReference type="PANTHER" id="PTHR45436:SF5">
    <property type="entry name" value="SENSOR HISTIDINE KINASE TRCS"/>
    <property type="match status" value="1"/>
</dbReference>
<comment type="catalytic activity">
    <reaction evidence="1">
        <text>ATP + protein L-histidine = ADP + protein N-phospho-L-histidine.</text>
        <dbReference type="EC" id="2.7.13.3"/>
    </reaction>
</comment>
<evidence type="ECO:0000256" key="12">
    <source>
        <dbReference type="SAM" id="Phobius"/>
    </source>
</evidence>
<sequence>MFQQIQYKLLLSYLSVLASILGIFTLAVRIFFTHNLNQQLIEKLRTLGQSAANAEVDDGLQKGESDFPLQELINNHQALQSFDVEGRSIDQQGQYILTLPLSHQESIQTQKIGKVRILGVTLPVKSGNGRVMGYVRVSQSLEELDETINKLDWGLGGGVVIALVLSGVGGVWLTQQSLQPIEQSFQRLKQFTADASHELRSPLTVIKTNIAVALKYPEGIRSTDAEKLEAIANAANQMTRLTEDLLLLARSDQAQIHKRDAVAVEEILDSLVQLYQPQAEFKQIHLLKSFHTKSQQVSQQLFVLGDSIQLTRVFANLIENAIQYTPAQGTIEIKTRLAGQQLYVCVKDTGIGIAPEHLRQVFERFWRASAARSYHSGGSGLGLAIAMAIVQNHGGEITLTSQLGIGSCFTVRLALS</sequence>
<keyword evidence="8 12" id="KW-1133">Transmembrane helix</keyword>
<evidence type="ECO:0000256" key="2">
    <source>
        <dbReference type="ARBA" id="ARBA00004370"/>
    </source>
</evidence>
<organism evidence="14 15">
    <name type="scientific">Aetokthonos hydrillicola Thurmond2011</name>
    <dbReference type="NCBI Taxonomy" id="2712845"/>
    <lineage>
        <taxon>Bacteria</taxon>
        <taxon>Bacillati</taxon>
        <taxon>Cyanobacteriota</taxon>
        <taxon>Cyanophyceae</taxon>
        <taxon>Nostocales</taxon>
        <taxon>Hapalosiphonaceae</taxon>
        <taxon>Aetokthonos</taxon>
    </lineage>
</organism>
<evidence type="ECO:0000256" key="11">
    <source>
        <dbReference type="ARBA" id="ARBA00055745"/>
    </source>
</evidence>
<proteinExistence type="predicted"/>
<dbReference type="Pfam" id="PF18719">
    <property type="entry name" value="ArlS_N"/>
    <property type="match status" value="1"/>
</dbReference>
<evidence type="ECO:0000256" key="10">
    <source>
        <dbReference type="ARBA" id="ARBA00023136"/>
    </source>
</evidence>
<comment type="caution">
    <text evidence="14">The sequence shown here is derived from an EMBL/GenBank/DDBJ whole genome shotgun (WGS) entry which is preliminary data.</text>
</comment>
<dbReference type="SMART" id="SM00388">
    <property type="entry name" value="HisKA"/>
    <property type="match status" value="1"/>
</dbReference>
<dbReference type="Gene3D" id="1.10.287.130">
    <property type="match status" value="1"/>
</dbReference>
<evidence type="ECO:0000256" key="1">
    <source>
        <dbReference type="ARBA" id="ARBA00000085"/>
    </source>
</evidence>
<evidence type="ECO:0000256" key="9">
    <source>
        <dbReference type="ARBA" id="ARBA00023012"/>
    </source>
</evidence>
<dbReference type="SMART" id="SM00387">
    <property type="entry name" value="HATPase_c"/>
    <property type="match status" value="1"/>
</dbReference>
<keyword evidence="5" id="KW-0808">Transferase</keyword>
<dbReference type="RefSeq" id="WP_208348862.1">
    <property type="nucleotide sequence ID" value="NZ_JAALHA020000014.1"/>
</dbReference>
<feature type="domain" description="Histidine kinase" evidence="13">
    <location>
        <begin position="194"/>
        <end position="416"/>
    </location>
</feature>
<evidence type="ECO:0000256" key="4">
    <source>
        <dbReference type="ARBA" id="ARBA00022553"/>
    </source>
</evidence>
<dbReference type="PANTHER" id="PTHR45436">
    <property type="entry name" value="SENSOR HISTIDINE KINASE YKOH"/>
    <property type="match status" value="1"/>
</dbReference>
<dbReference type="SUPFAM" id="SSF55874">
    <property type="entry name" value="ATPase domain of HSP90 chaperone/DNA topoisomerase II/histidine kinase"/>
    <property type="match status" value="1"/>
</dbReference>
<dbReference type="InterPro" id="IPR036890">
    <property type="entry name" value="HATPase_C_sf"/>
</dbReference>
<dbReference type="PRINTS" id="PR00344">
    <property type="entry name" value="BCTRLSENSOR"/>
</dbReference>
<comment type="function">
    <text evidence="11">Photoreceptor which exists in two forms that are reversibly interconvertible by light: the R form that absorbs maximally in the red region of the spectrum and the FR form that absorbs maximally in the far-red region.</text>
</comment>
<dbReference type="InterPro" id="IPR041610">
    <property type="entry name" value="ArlS_N"/>
</dbReference>
<name>A0AAP5IAD4_9CYAN</name>
<dbReference type="EMBL" id="JAALHA020000014">
    <property type="protein sequence ID" value="MDR9897892.1"/>
    <property type="molecule type" value="Genomic_DNA"/>
</dbReference>
<keyword evidence="9" id="KW-0902">Two-component regulatory system</keyword>
<evidence type="ECO:0000256" key="7">
    <source>
        <dbReference type="ARBA" id="ARBA00022777"/>
    </source>
</evidence>
<keyword evidence="4" id="KW-0597">Phosphoprotein</keyword>
<feature type="transmembrane region" description="Helical" evidence="12">
    <location>
        <begin position="12"/>
        <end position="32"/>
    </location>
</feature>
<keyword evidence="14" id="KW-0547">Nucleotide-binding</keyword>
<protein>
    <recommendedName>
        <fullName evidence="3">histidine kinase</fullName>
        <ecNumber evidence="3">2.7.13.3</ecNumber>
    </recommendedName>
</protein>
<evidence type="ECO:0000256" key="3">
    <source>
        <dbReference type="ARBA" id="ARBA00012438"/>
    </source>
</evidence>
<keyword evidence="14" id="KW-0067">ATP-binding</keyword>
<gene>
    <name evidence="14" type="ORF">G7B40_025495</name>
</gene>
<dbReference type="Proteomes" id="UP000667802">
    <property type="component" value="Unassembled WGS sequence"/>
</dbReference>
<dbReference type="PROSITE" id="PS50109">
    <property type="entry name" value="HIS_KIN"/>
    <property type="match status" value="1"/>
</dbReference>
<evidence type="ECO:0000256" key="6">
    <source>
        <dbReference type="ARBA" id="ARBA00022692"/>
    </source>
</evidence>
<accession>A0AAP5IAD4</accession>
<keyword evidence="7" id="KW-0418">Kinase</keyword>
<keyword evidence="6 12" id="KW-0812">Transmembrane</keyword>
<reference evidence="15" key="1">
    <citation type="journal article" date="2021" name="Science">
        <title>Hunting the eagle killer: A cyanobacterial neurotoxin causes vacuolar myelinopathy.</title>
        <authorList>
            <person name="Breinlinger S."/>
            <person name="Phillips T.J."/>
            <person name="Haram B.N."/>
            <person name="Mares J."/>
            <person name="Martinez Yerena J.A."/>
            <person name="Hrouzek P."/>
            <person name="Sobotka R."/>
            <person name="Henderson W.M."/>
            <person name="Schmieder P."/>
            <person name="Williams S.M."/>
            <person name="Lauderdale J.D."/>
            <person name="Wilde H.D."/>
            <person name="Gerrin W."/>
            <person name="Kust A."/>
            <person name="Washington J.W."/>
            <person name="Wagner C."/>
            <person name="Geier B."/>
            <person name="Liebeke M."/>
            <person name="Enke H."/>
            <person name="Niedermeyer T.H.J."/>
            <person name="Wilde S.B."/>
        </authorList>
    </citation>
    <scope>NUCLEOTIDE SEQUENCE [LARGE SCALE GENOMIC DNA]</scope>
    <source>
        <strain evidence="15">Thurmond2011</strain>
    </source>
</reference>